<evidence type="ECO:0000313" key="5">
    <source>
        <dbReference type="Proteomes" id="UP000279994"/>
    </source>
</evidence>
<dbReference type="InterPro" id="IPR011055">
    <property type="entry name" value="Dup_hybrid_motif"/>
</dbReference>
<dbReference type="PANTHER" id="PTHR21666:SF289">
    <property type="entry name" value="L-ALA--D-GLU ENDOPEPTIDASE"/>
    <property type="match status" value="1"/>
</dbReference>
<accession>A0A3N0GTP7</accession>
<dbReference type="InterPro" id="IPR016047">
    <property type="entry name" value="M23ase_b-sheet_dom"/>
</dbReference>
<feature type="domain" description="M23ase beta-sheet core" evidence="3">
    <location>
        <begin position="53"/>
        <end position="146"/>
    </location>
</feature>
<feature type="chain" id="PRO_5018304272" evidence="2">
    <location>
        <begin position="24"/>
        <end position="182"/>
    </location>
</feature>
<keyword evidence="5" id="KW-1185">Reference proteome</keyword>
<gene>
    <name evidence="4" type="ORF">EFL26_06640</name>
</gene>
<protein>
    <submittedName>
        <fullName evidence="4">M23 family metallopeptidase</fullName>
    </submittedName>
</protein>
<evidence type="ECO:0000256" key="1">
    <source>
        <dbReference type="ARBA" id="ARBA00022729"/>
    </source>
</evidence>
<dbReference type="RefSeq" id="WP_123222096.1">
    <property type="nucleotide sequence ID" value="NZ_RJSF01000019.1"/>
</dbReference>
<organism evidence="4 5">
    <name type="scientific">Nocardioides pocheonensis</name>
    <dbReference type="NCBI Taxonomy" id="661485"/>
    <lineage>
        <taxon>Bacteria</taxon>
        <taxon>Bacillati</taxon>
        <taxon>Actinomycetota</taxon>
        <taxon>Actinomycetes</taxon>
        <taxon>Propionibacteriales</taxon>
        <taxon>Nocardioidaceae</taxon>
        <taxon>Nocardioides</taxon>
    </lineage>
</organism>
<feature type="signal peptide" evidence="2">
    <location>
        <begin position="1"/>
        <end position="23"/>
    </location>
</feature>
<keyword evidence="1 2" id="KW-0732">Signal</keyword>
<comment type="caution">
    <text evidence="4">The sequence shown here is derived from an EMBL/GenBank/DDBJ whole genome shotgun (WGS) entry which is preliminary data.</text>
</comment>
<dbReference type="SUPFAM" id="SSF51261">
    <property type="entry name" value="Duplicated hybrid motif"/>
    <property type="match status" value="1"/>
</dbReference>
<dbReference type="GO" id="GO:0004222">
    <property type="term" value="F:metalloendopeptidase activity"/>
    <property type="evidence" value="ECO:0007669"/>
    <property type="project" value="TreeGrafter"/>
</dbReference>
<dbReference type="PANTHER" id="PTHR21666">
    <property type="entry name" value="PEPTIDASE-RELATED"/>
    <property type="match status" value="1"/>
</dbReference>
<dbReference type="CDD" id="cd12797">
    <property type="entry name" value="M23_peptidase"/>
    <property type="match status" value="1"/>
</dbReference>
<dbReference type="AlphaFoldDB" id="A0A3N0GTP7"/>
<dbReference type="Pfam" id="PF01551">
    <property type="entry name" value="Peptidase_M23"/>
    <property type="match status" value="1"/>
</dbReference>
<dbReference type="Gene3D" id="2.70.70.10">
    <property type="entry name" value="Glucose Permease (Domain IIA)"/>
    <property type="match status" value="1"/>
</dbReference>
<name>A0A3N0GTP7_9ACTN</name>
<sequence length="182" mass="18739">MRVLLLVAGLLAVLVAAPGQARADGPGPAVWPLQPEPSVIRPFDPPDDPWGAGHRGVDLLGRPGQEVHAALAGTVTFAGTLAGRGVVVVSHGETRTTYEPVDPTVSVGAVVPTGGVIGHLQTGTSHCFPQTCLHWGLLRGEVYLDPLSLLGVAPVRLLPLVASLVLMPWGAPAGMPFGAVLR</sequence>
<dbReference type="OrthoDB" id="5245088at2"/>
<proteinExistence type="predicted"/>
<dbReference type="EMBL" id="RJSF01000019">
    <property type="protein sequence ID" value="RNM15845.1"/>
    <property type="molecule type" value="Genomic_DNA"/>
</dbReference>
<reference evidence="4 5" key="1">
    <citation type="submission" date="2018-11" db="EMBL/GenBank/DDBJ databases">
        <authorList>
            <person name="Li F."/>
        </authorList>
    </citation>
    <scope>NUCLEOTIDE SEQUENCE [LARGE SCALE GENOMIC DNA]</scope>
    <source>
        <strain evidence="4 5">Gsoil 818</strain>
    </source>
</reference>
<evidence type="ECO:0000313" key="4">
    <source>
        <dbReference type="EMBL" id="RNM15845.1"/>
    </source>
</evidence>
<evidence type="ECO:0000259" key="3">
    <source>
        <dbReference type="Pfam" id="PF01551"/>
    </source>
</evidence>
<evidence type="ECO:0000256" key="2">
    <source>
        <dbReference type="SAM" id="SignalP"/>
    </source>
</evidence>
<dbReference type="InterPro" id="IPR050570">
    <property type="entry name" value="Cell_wall_metabolism_enzyme"/>
</dbReference>
<dbReference type="Proteomes" id="UP000279994">
    <property type="component" value="Unassembled WGS sequence"/>
</dbReference>